<proteinExistence type="predicted"/>
<feature type="transmembrane region" description="Helical" evidence="1">
    <location>
        <begin position="170"/>
        <end position="189"/>
    </location>
</feature>
<feature type="transmembrane region" description="Helical" evidence="1">
    <location>
        <begin position="50"/>
        <end position="70"/>
    </location>
</feature>
<keyword evidence="1" id="KW-0812">Transmembrane</keyword>
<evidence type="ECO:0000256" key="1">
    <source>
        <dbReference type="SAM" id="Phobius"/>
    </source>
</evidence>
<evidence type="ECO:0000313" key="3">
    <source>
        <dbReference type="Proteomes" id="UP000214747"/>
    </source>
</evidence>
<evidence type="ECO:0000313" key="2">
    <source>
        <dbReference type="EMBL" id="OWY34976.1"/>
    </source>
</evidence>
<feature type="transmembrane region" description="Helical" evidence="1">
    <location>
        <begin position="215"/>
        <end position="242"/>
    </location>
</feature>
<gene>
    <name evidence="2" type="ORF">CEJ45_09475</name>
</gene>
<dbReference type="AlphaFoldDB" id="A0A225SUV8"/>
<comment type="caution">
    <text evidence="2">The sequence shown here is derived from an EMBL/GenBank/DDBJ whole genome shotgun (WGS) entry which is preliminary data.</text>
</comment>
<feature type="transmembrane region" description="Helical" evidence="1">
    <location>
        <begin position="254"/>
        <end position="276"/>
    </location>
</feature>
<dbReference type="RefSeq" id="WP_088754891.1">
    <property type="nucleotide sequence ID" value="NZ_JARJFG010000003.1"/>
</dbReference>
<name>A0A225SUV8_9BURK</name>
<dbReference type="Proteomes" id="UP000214747">
    <property type="component" value="Unassembled WGS sequence"/>
</dbReference>
<keyword evidence="1" id="KW-1133">Transmembrane helix</keyword>
<organism evidence="2 3">
    <name type="scientific">Herbaspirillum aquaticum</name>
    <dbReference type="NCBI Taxonomy" id="568783"/>
    <lineage>
        <taxon>Bacteria</taxon>
        <taxon>Pseudomonadati</taxon>
        <taxon>Pseudomonadota</taxon>
        <taxon>Betaproteobacteria</taxon>
        <taxon>Burkholderiales</taxon>
        <taxon>Oxalobacteraceae</taxon>
        <taxon>Herbaspirillum</taxon>
    </lineage>
</organism>
<accession>A0A225SUV8</accession>
<feature type="transmembrane region" description="Helical" evidence="1">
    <location>
        <begin position="304"/>
        <end position="325"/>
    </location>
</feature>
<dbReference type="EMBL" id="NJGV01000007">
    <property type="protein sequence ID" value="OWY34976.1"/>
    <property type="molecule type" value="Genomic_DNA"/>
</dbReference>
<dbReference type="InterPro" id="IPR010295">
    <property type="entry name" value="DUF898"/>
</dbReference>
<keyword evidence="1" id="KW-0472">Membrane</keyword>
<keyword evidence="3" id="KW-1185">Reference proteome</keyword>
<dbReference type="Pfam" id="PF05987">
    <property type="entry name" value="DUF898"/>
    <property type="match status" value="1"/>
</dbReference>
<protein>
    <recommendedName>
        <fullName evidence="4">DUF898 domain-containing protein</fullName>
    </recommendedName>
</protein>
<feature type="transmembrane region" description="Helical" evidence="1">
    <location>
        <begin position="121"/>
        <end position="140"/>
    </location>
</feature>
<evidence type="ECO:0008006" key="4">
    <source>
        <dbReference type="Google" id="ProtNLM"/>
    </source>
</evidence>
<sequence>MNDHPDLSDSPEPSPSIPAAGSNFATVLRDSADHSAPQAFSFSGRGSEYFRIWIVNLLLSVVTLGIYSAWAKVRRLRYFYDNTSVAGASFDYHGNPIAILKGRILAVVLLVAYHVAGSINILLGFIAALALMLASPWLIWRSLQFKLYNTSYRGIRFGFRGSFGGAFKNFLLWPVIAGISVGLLMPMAAQRFKRFQHNEARFGATHFSFHGSVGAFYLAFAAGIGGWIAGSVLIVIGFGGVAMFQSMQSGAGSIAAFGLMILALYAWSFLIIPLWLTLLQNLVWNNTRLGEHRFESRMRWGRTAIILLTNVLGIAFTLGLFTPFAQIRMMRYRIESVTLLPAGSLDDFIASSESPGSATGEGLGDLLDFDLSM</sequence>
<reference evidence="2 3" key="1">
    <citation type="journal article" date="2010" name="Int. J. Syst. Evol. Microbiol.">
        <title>Reclassification of Herbaspirillum putei as a later heterotypic synonym of Herbaspirillum huttiense, with the description of H. huttiense subsp. huttiense subsp. nov. and H. huttiense subsp. putei subsp. nov., comb. nov., and description of Herbaspirillum aquaticum sp. nov.</title>
        <authorList>
            <person name="Dobritsa A.P."/>
            <person name="Reddy M.C."/>
            <person name="Samadpour M."/>
        </authorList>
    </citation>
    <scope>NUCLEOTIDE SEQUENCE [LARGE SCALE GENOMIC DNA]</scope>
    <source>
        <strain evidence="2 3">IEH 4430</strain>
    </source>
</reference>